<dbReference type="RefSeq" id="WP_133712252.1">
    <property type="nucleotide sequence ID" value="NZ_SOAG01000009.1"/>
</dbReference>
<dbReference type="Proteomes" id="UP000295215">
    <property type="component" value="Unassembled WGS sequence"/>
</dbReference>
<dbReference type="EMBL" id="SOAG01000009">
    <property type="protein sequence ID" value="TDS60176.1"/>
    <property type="molecule type" value="Genomic_DNA"/>
</dbReference>
<keyword evidence="2" id="KW-1185">Reference proteome</keyword>
<comment type="caution">
    <text evidence="1">The sequence shown here is derived from an EMBL/GenBank/DDBJ whole genome shotgun (WGS) entry which is preliminary data.</text>
</comment>
<proteinExistence type="predicted"/>
<accession>A0A4R7F057</accession>
<evidence type="ECO:0000313" key="1">
    <source>
        <dbReference type="EMBL" id="TDS60176.1"/>
    </source>
</evidence>
<sequence>MKKLIVFLSLMVALAGYSQKKPVIPVSGVQKVEYSDIKQILDNKDKLELTRRQIGILTIKNEYIKRDLQFVNSQQNLKPAEIKMYERDLKDSYQLFIERTLTDAQLKEWGVIQKSMLAEVESHENLKTDLKMLEKRHKENLKEIYTKYRYDRKLYYAQRSNARRQYETNKLKLISYYKALGEENEEEVMSLEEIANLYKEYDDYYNNTNTPSPLNYLEIQEEGGKVEEAVIEEGDF</sequence>
<protein>
    <submittedName>
        <fullName evidence="1">Uncharacterized protein</fullName>
    </submittedName>
</protein>
<dbReference type="OrthoDB" id="1448969at2"/>
<gene>
    <name evidence="1" type="ORF">C8P70_10932</name>
</gene>
<evidence type="ECO:0000313" key="2">
    <source>
        <dbReference type="Proteomes" id="UP000295215"/>
    </source>
</evidence>
<name>A0A4R7F057_9FLAO</name>
<dbReference type="AlphaFoldDB" id="A0A4R7F057"/>
<reference evidence="1 2" key="1">
    <citation type="submission" date="2019-03" db="EMBL/GenBank/DDBJ databases">
        <title>Genomic Encyclopedia of Archaeal and Bacterial Type Strains, Phase II (KMG-II): from individual species to whole genera.</title>
        <authorList>
            <person name="Goeker M."/>
        </authorList>
    </citation>
    <scope>NUCLEOTIDE SEQUENCE [LARGE SCALE GENOMIC DNA]</scope>
    <source>
        <strain evidence="1 2">DSM 28213</strain>
    </source>
</reference>
<organism evidence="1 2">
    <name type="scientific">Myroides indicus</name>
    <dbReference type="NCBI Taxonomy" id="1323422"/>
    <lineage>
        <taxon>Bacteria</taxon>
        <taxon>Pseudomonadati</taxon>
        <taxon>Bacteroidota</taxon>
        <taxon>Flavobacteriia</taxon>
        <taxon>Flavobacteriales</taxon>
        <taxon>Flavobacteriaceae</taxon>
        <taxon>Myroides</taxon>
    </lineage>
</organism>